<dbReference type="InterPro" id="IPR052703">
    <property type="entry name" value="Aromatic_CoA_ox/epox"/>
</dbReference>
<dbReference type="AlphaFoldDB" id="A0A5A9ZGB9"/>
<dbReference type="FunFam" id="1.10.620.20:FF:000013">
    <property type="entry name" value="Benzoyl-CoA oxygenase subunit B"/>
    <property type="match status" value="1"/>
</dbReference>
<protein>
    <submittedName>
        <fullName evidence="1">Benzoyl-CoA 2,3-epoxidase subunit BoxB</fullName>
        <ecNumber evidence="1">1.14.13.208</ecNumber>
    </submittedName>
</protein>
<dbReference type="InterPro" id="IPR017635">
    <property type="entry name" value="Benzoyl_CoA_Oase_BoxB"/>
</dbReference>
<dbReference type="EC" id="1.14.13.208" evidence="1"/>
<name>A0A5A9ZGB9_9RHOB</name>
<dbReference type="GO" id="GO:0010124">
    <property type="term" value="P:phenylacetate catabolic process"/>
    <property type="evidence" value="ECO:0007669"/>
    <property type="project" value="TreeGrafter"/>
</dbReference>
<dbReference type="NCBIfam" id="TIGR03225">
    <property type="entry name" value="benzo_boxB"/>
    <property type="match status" value="1"/>
</dbReference>
<dbReference type="GO" id="GO:0016491">
    <property type="term" value="F:oxidoreductase activity"/>
    <property type="evidence" value="ECO:0007669"/>
    <property type="project" value="UniProtKB-KW"/>
</dbReference>
<dbReference type="Gene3D" id="1.10.620.20">
    <property type="entry name" value="Ribonucleotide Reductase, subunit A"/>
    <property type="match status" value="1"/>
</dbReference>
<dbReference type="InterPro" id="IPR009078">
    <property type="entry name" value="Ferritin-like_SF"/>
</dbReference>
<gene>
    <name evidence="1" type="primary">boxB</name>
    <name evidence="1" type="ORF">FLO80_10170</name>
</gene>
<dbReference type="RefSeq" id="WP_111367999.1">
    <property type="nucleotide sequence ID" value="NZ_VINQ01000006.1"/>
</dbReference>
<organism evidence="1 2">
    <name type="scientific">Aquicoccus porphyridii</name>
    <dbReference type="NCBI Taxonomy" id="1852029"/>
    <lineage>
        <taxon>Bacteria</taxon>
        <taxon>Pseudomonadati</taxon>
        <taxon>Pseudomonadota</taxon>
        <taxon>Alphaproteobacteria</taxon>
        <taxon>Rhodobacterales</taxon>
        <taxon>Paracoccaceae</taxon>
        <taxon>Aquicoccus</taxon>
    </lineage>
</organism>
<comment type="caution">
    <text evidence="1">The sequence shown here is derived from an EMBL/GenBank/DDBJ whole genome shotgun (WGS) entry which is preliminary data.</text>
</comment>
<reference evidence="1 2" key="1">
    <citation type="submission" date="2019-07" db="EMBL/GenBank/DDBJ databases">
        <title>Aquicoccus porphyridii gen. nov., sp. nov., isolated from a small marine red alga, Porphyridium marinum.</title>
        <authorList>
            <person name="Liu L."/>
        </authorList>
    </citation>
    <scope>NUCLEOTIDE SEQUENCE [LARGE SCALE GENOMIC DNA]</scope>
    <source>
        <strain evidence="1 2">L1 8-17</strain>
    </source>
</reference>
<proteinExistence type="predicted"/>
<dbReference type="GO" id="GO:0005829">
    <property type="term" value="C:cytosol"/>
    <property type="evidence" value="ECO:0007669"/>
    <property type="project" value="TreeGrafter"/>
</dbReference>
<dbReference type="SUPFAM" id="SSF47240">
    <property type="entry name" value="Ferritin-like"/>
    <property type="match status" value="1"/>
</dbReference>
<keyword evidence="1" id="KW-0560">Oxidoreductase</keyword>
<dbReference type="EMBL" id="VINQ01000006">
    <property type="protein sequence ID" value="KAA0916086.1"/>
    <property type="molecule type" value="Genomic_DNA"/>
</dbReference>
<keyword evidence="2" id="KW-1185">Reference proteome</keyword>
<accession>A0A5A9ZGB9</accession>
<dbReference type="Proteomes" id="UP000325291">
    <property type="component" value="Unassembled WGS sequence"/>
</dbReference>
<dbReference type="PANTHER" id="PTHR30458:SF0">
    <property type="entry name" value="1,2-PHENYLACETYL-COA EPOXIDASE, SUBUNIT C"/>
    <property type="match status" value="1"/>
</dbReference>
<dbReference type="InterPro" id="IPR012348">
    <property type="entry name" value="RNR-like"/>
</dbReference>
<dbReference type="PANTHER" id="PTHR30458">
    <property type="entry name" value="PHENYLACETIC ACID DEGRADATION PROTEIN PAA"/>
    <property type="match status" value="1"/>
</dbReference>
<evidence type="ECO:0000313" key="2">
    <source>
        <dbReference type="Proteomes" id="UP000325291"/>
    </source>
</evidence>
<sequence length="483" mass="55460">MLDVINVSYDTQIPNNVGLSSDKKVLKALEKWHPGYIDWWNKLIPQNFQESLVYLRTAVSVDPKGWAKFDYVKMPEYRWGVLLAPQVEDRRIPCGEHAGEPAWQEVPGEYRNMLKRLIVIQGDTEPASVEQQRLLALTAPSLYDMRNLFQVNVEEGRHLWAMVYLLHKYFGRDGREEADDLLRRQSGSEEAPRMLGAFNEETPDWLSFFMFTYFTDRDGKMQLESLAQSGFDPLSRTCRFMLTEEAHHMFVGETGVGRTIQRTCEVMKENGIEDPYETDRIRALGVIDLPLIQKKLNLHYTLSLDLFGQEVSTNAANAFNAGIKGRYQENRLADDHRLKNDTYTVWDIVDGKVVQKEVPALTAINMRLRDDYTRDAAGGVGRWNKIIEKAGIDFELKLPHEAFHRKIGVFADKLIDPEGRFITGAEYDEGMKEWLPSHADGDYIQSLMKPVYEPGKYASWIAPPKVGIDNKPGDFEYVKLHMA</sequence>
<evidence type="ECO:0000313" key="1">
    <source>
        <dbReference type="EMBL" id="KAA0916086.1"/>
    </source>
</evidence>